<keyword evidence="2 8" id="KW-1277">Toxin-antitoxin system</keyword>
<organism evidence="10 11">
    <name type="scientific">Spectribacter acetivorans</name>
    <dbReference type="NCBI Taxonomy" id="3075603"/>
    <lineage>
        <taxon>Bacteria</taxon>
        <taxon>Pseudomonadati</taxon>
        <taxon>Pseudomonadota</taxon>
        <taxon>Gammaproteobacteria</taxon>
        <taxon>Salinisphaerales</taxon>
        <taxon>Salinisphaeraceae</taxon>
        <taxon>Spectribacter</taxon>
    </lineage>
</organism>
<dbReference type="InterPro" id="IPR022907">
    <property type="entry name" value="VapC_family"/>
</dbReference>
<evidence type="ECO:0000256" key="6">
    <source>
        <dbReference type="ARBA" id="ARBA00022842"/>
    </source>
</evidence>
<evidence type="ECO:0000259" key="9">
    <source>
        <dbReference type="Pfam" id="PF01850"/>
    </source>
</evidence>
<dbReference type="Proteomes" id="UP001259982">
    <property type="component" value="Unassembled WGS sequence"/>
</dbReference>
<keyword evidence="8" id="KW-0800">Toxin</keyword>
<comment type="similarity">
    <text evidence="7 8">Belongs to the PINc/VapC protein family.</text>
</comment>
<feature type="domain" description="PIN" evidence="9">
    <location>
        <begin position="7"/>
        <end position="127"/>
    </location>
</feature>
<keyword evidence="6 8" id="KW-0460">Magnesium</keyword>
<proteinExistence type="inferred from homology"/>
<sequence length="137" mass="15241">MSRSVSLLDTNTCIYIINRRPPEVFEYFAGREVGEVAISSITGAELTFGVAKSGSRKNRDALDKFLAPLVVLPFDETAMREYGELRSHLERQGQPIGALDQLIAAHALALDAVLVTNNEREFRRVPRLRLANWVGDA</sequence>
<keyword evidence="5 8" id="KW-0378">Hydrolase</keyword>
<keyword evidence="11" id="KW-1185">Reference proteome</keyword>
<name>A0ABU3B6P6_9GAMM</name>
<feature type="binding site" evidence="8">
    <location>
        <position position="9"/>
    </location>
    <ligand>
        <name>Mg(2+)</name>
        <dbReference type="ChEBI" id="CHEBI:18420"/>
    </ligand>
</feature>
<keyword evidence="3 8" id="KW-0540">Nuclease</keyword>
<comment type="cofactor">
    <cofactor evidence="1 8">
        <name>Mg(2+)</name>
        <dbReference type="ChEBI" id="CHEBI:18420"/>
    </cofactor>
</comment>
<evidence type="ECO:0000313" key="10">
    <source>
        <dbReference type="EMBL" id="MDT0617522.1"/>
    </source>
</evidence>
<dbReference type="HAMAP" id="MF_00265">
    <property type="entry name" value="VapC_Nob1"/>
    <property type="match status" value="1"/>
</dbReference>
<dbReference type="InterPro" id="IPR029060">
    <property type="entry name" value="PIN-like_dom_sf"/>
</dbReference>
<dbReference type="SUPFAM" id="SSF88723">
    <property type="entry name" value="PIN domain-like"/>
    <property type="match status" value="1"/>
</dbReference>
<feature type="binding site" evidence="8">
    <location>
        <position position="100"/>
    </location>
    <ligand>
        <name>Mg(2+)</name>
        <dbReference type="ChEBI" id="CHEBI:18420"/>
    </ligand>
</feature>
<evidence type="ECO:0000256" key="2">
    <source>
        <dbReference type="ARBA" id="ARBA00022649"/>
    </source>
</evidence>
<evidence type="ECO:0000313" key="11">
    <source>
        <dbReference type="Proteomes" id="UP001259982"/>
    </source>
</evidence>
<protein>
    <recommendedName>
        <fullName evidence="8">Ribonuclease VapC</fullName>
        <shortName evidence="8">RNase VapC</shortName>
        <ecNumber evidence="8">3.1.-.-</ecNumber>
    </recommendedName>
    <alternativeName>
        <fullName evidence="8">Toxin VapC</fullName>
    </alternativeName>
</protein>
<keyword evidence="4 8" id="KW-0479">Metal-binding</keyword>
<comment type="caution">
    <text evidence="10">The sequence shown here is derived from an EMBL/GenBank/DDBJ whole genome shotgun (WGS) entry which is preliminary data.</text>
</comment>
<dbReference type="Pfam" id="PF01850">
    <property type="entry name" value="PIN"/>
    <property type="match status" value="1"/>
</dbReference>
<comment type="function">
    <text evidence="8">Toxic component of a toxin-antitoxin (TA) system. An RNase.</text>
</comment>
<dbReference type="InterPro" id="IPR002716">
    <property type="entry name" value="PIN_dom"/>
</dbReference>
<accession>A0ABU3B6P6</accession>
<dbReference type="PANTHER" id="PTHR33653:SF1">
    <property type="entry name" value="RIBONUCLEASE VAPC2"/>
    <property type="match status" value="1"/>
</dbReference>
<dbReference type="CDD" id="cd09881">
    <property type="entry name" value="PIN_VapC4-5_FitB-like"/>
    <property type="match status" value="1"/>
</dbReference>
<dbReference type="RefSeq" id="WP_311657333.1">
    <property type="nucleotide sequence ID" value="NZ_JAVRHY010000002.1"/>
</dbReference>
<evidence type="ECO:0000256" key="3">
    <source>
        <dbReference type="ARBA" id="ARBA00022722"/>
    </source>
</evidence>
<dbReference type="EC" id="3.1.-.-" evidence="8"/>
<evidence type="ECO:0000256" key="7">
    <source>
        <dbReference type="ARBA" id="ARBA00038093"/>
    </source>
</evidence>
<dbReference type="Gene3D" id="3.40.50.1010">
    <property type="entry name" value="5'-nuclease"/>
    <property type="match status" value="1"/>
</dbReference>
<dbReference type="InterPro" id="IPR050556">
    <property type="entry name" value="Type_II_TA_system_RNase"/>
</dbReference>
<gene>
    <name evidence="8" type="primary">vapC</name>
    <name evidence="10" type="ORF">RM531_03475</name>
</gene>
<evidence type="ECO:0000256" key="1">
    <source>
        <dbReference type="ARBA" id="ARBA00001946"/>
    </source>
</evidence>
<evidence type="ECO:0000256" key="5">
    <source>
        <dbReference type="ARBA" id="ARBA00022801"/>
    </source>
</evidence>
<dbReference type="EMBL" id="JAVRHY010000002">
    <property type="protein sequence ID" value="MDT0617522.1"/>
    <property type="molecule type" value="Genomic_DNA"/>
</dbReference>
<evidence type="ECO:0000256" key="8">
    <source>
        <dbReference type="HAMAP-Rule" id="MF_00265"/>
    </source>
</evidence>
<evidence type="ECO:0000256" key="4">
    <source>
        <dbReference type="ARBA" id="ARBA00022723"/>
    </source>
</evidence>
<dbReference type="PANTHER" id="PTHR33653">
    <property type="entry name" value="RIBONUCLEASE VAPC2"/>
    <property type="match status" value="1"/>
</dbReference>
<reference evidence="10 11" key="1">
    <citation type="submission" date="2023-09" db="EMBL/GenBank/DDBJ databases">
        <authorList>
            <person name="Rey-Velasco X."/>
        </authorList>
    </citation>
    <scope>NUCLEOTIDE SEQUENCE [LARGE SCALE GENOMIC DNA]</scope>
    <source>
        <strain evidence="10 11">P385</strain>
    </source>
</reference>